<keyword evidence="1" id="KW-0175">Coiled coil</keyword>
<dbReference type="Proteomes" id="UP000183658">
    <property type="component" value="Unassembled WGS sequence"/>
</dbReference>
<feature type="coiled-coil region" evidence="1">
    <location>
        <begin position="173"/>
        <end position="202"/>
    </location>
</feature>
<dbReference type="AlphaFoldDB" id="A0A1H9RU14"/>
<dbReference type="OrthoDB" id="1433853at2"/>
<dbReference type="EMBL" id="FOFZ01000025">
    <property type="protein sequence ID" value="SER76292.1"/>
    <property type="molecule type" value="Genomic_DNA"/>
</dbReference>
<gene>
    <name evidence="2" type="ORF">SAMN05444355_1253</name>
</gene>
<keyword evidence="3" id="KW-1185">Reference proteome</keyword>
<dbReference type="RefSeq" id="WP_074724726.1">
    <property type="nucleotide sequence ID" value="NZ_CBCRVS010000031.1"/>
</dbReference>
<evidence type="ECO:0000313" key="2">
    <source>
        <dbReference type="EMBL" id="SER76292.1"/>
    </source>
</evidence>
<accession>A0A1H9RU14</accession>
<name>A0A1H9RU14_FLAFI</name>
<organism evidence="2 3">
    <name type="scientific">Flavobacterium frigoris</name>
    <dbReference type="NCBI Taxonomy" id="229204"/>
    <lineage>
        <taxon>Bacteria</taxon>
        <taxon>Pseudomonadati</taxon>
        <taxon>Bacteroidota</taxon>
        <taxon>Flavobacteriia</taxon>
        <taxon>Flavobacteriales</taxon>
        <taxon>Flavobacteriaceae</taxon>
        <taxon>Flavobacterium</taxon>
    </lineage>
</organism>
<protein>
    <submittedName>
        <fullName evidence="2">Uncharacterized protein</fullName>
    </submittedName>
</protein>
<sequence length="202" mass="23817">MDENISNAILNLMQNVVDKLDDLDQKLRDNGSSKLPDYVQKNNDELKNLVVKIQNDQSKLIKDNLDFESKIIKYFESRENPPSTSNHVEYSLFGRESYLKPKALLVSLLCFATLWSSFKYLPSYYMERSNLKKEKENYQFFYNYVNLNQFINSKNTMASDLLQKTKNKDSTVINDYNALLSTYEKEMKKQQLKEELKSLEKK</sequence>
<proteinExistence type="predicted"/>
<evidence type="ECO:0000256" key="1">
    <source>
        <dbReference type="SAM" id="Coils"/>
    </source>
</evidence>
<reference evidence="3" key="1">
    <citation type="submission" date="2016-10" db="EMBL/GenBank/DDBJ databases">
        <authorList>
            <person name="Varghese N."/>
            <person name="Submissions S."/>
        </authorList>
    </citation>
    <scope>NUCLEOTIDE SEQUENCE [LARGE SCALE GENOMIC DNA]</scope>
    <source>
        <strain evidence="3">DSM 15719</strain>
    </source>
</reference>
<evidence type="ECO:0000313" key="3">
    <source>
        <dbReference type="Proteomes" id="UP000183658"/>
    </source>
</evidence>